<evidence type="ECO:0000313" key="3">
    <source>
        <dbReference type="EMBL" id="VDD02278.1"/>
    </source>
</evidence>
<dbReference type="EMBL" id="LR031574">
    <property type="protein sequence ID" value="VDD02278.1"/>
    <property type="molecule type" value="Genomic_DNA"/>
</dbReference>
<accession>A0A3P6BH94</accession>
<feature type="transmembrane region" description="Helical" evidence="1">
    <location>
        <begin position="12"/>
        <end position="33"/>
    </location>
</feature>
<dbReference type="EMBL" id="LS974623">
    <property type="protein sequence ID" value="CAG7904790.1"/>
    <property type="molecule type" value="Genomic_DNA"/>
</dbReference>
<evidence type="ECO:0008006" key="4">
    <source>
        <dbReference type="Google" id="ProtNLM"/>
    </source>
</evidence>
<gene>
    <name evidence="3" type="ORF">BRAA07T31755Z</name>
    <name evidence="2" type="ORF">BRAPAZ1V2_A07P44340.2</name>
</gene>
<dbReference type="Gramene" id="A07p44340.2_BraZ1">
    <property type="protein sequence ID" value="A07p44340.2_BraZ1.CDS.1"/>
    <property type="gene ID" value="A07g44340.2_BraZ1"/>
</dbReference>
<evidence type="ECO:0000313" key="2">
    <source>
        <dbReference type="EMBL" id="CAG7904790.1"/>
    </source>
</evidence>
<organism evidence="3">
    <name type="scientific">Brassica campestris</name>
    <name type="common">Field mustard</name>
    <dbReference type="NCBI Taxonomy" id="3711"/>
    <lineage>
        <taxon>Eukaryota</taxon>
        <taxon>Viridiplantae</taxon>
        <taxon>Streptophyta</taxon>
        <taxon>Embryophyta</taxon>
        <taxon>Tracheophyta</taxon>
        <taxon>Spermatophyta</taxon>
        <taxon>Magnoliopsida</taxon>
        <taxon>eudicotyledons</taxon>
        <taxon>Gunneridae</taxon>
        <taxon>Pentapetalae</taxon>
        <taxon>rosids</taxon>
        <taxon>malvids</taxon>
        <taxon>Brassicales</taxon>
        <taxon>Brassicaceae</taxon>
        <taxon>Brassiceae</taxon>
        <taxon>Brassica</taxon>
    </lineage>
</organism>
<keyword evidence="1" id="KW-0472">Membrane</keyword>
<keyword evidence="1" id="KW-1133">Transmembrane helix</keyword>
<evidence type="ECO:0000256" key="1">
    <source>
        <dbReference type="SAM" id="Phobius"/>
    </source>
</evidence>
<dbReference type="Proteomes" id="UP000694005">
    <property type="component" value="Chromosome A07"/>
</dbReference>
<name>A0A3P6BH94_BRACM</name>
<proteinExistence type="predicted"/>
<sequence length="88" mass="9870">MAFANYHPCTKLMFYAIVFYLSISLSASTDATMKKPIARSLLPLQKKTIVIRNSAINKEVMNIHCSSTESDLIGVKAYPLFSGLYFPF</sequence>
<keyword evidence="1" id="KW-0812">Transmembrane</keyword>
<reference evidence="3" key="1">
    <citation type="submission" date="2018-11" db="EMBL/GenBank/DDBJ databases">
        <authorList>
            <consortium name="Genoscope - CEA"/>
            <person name="William W."/>
        </authorList>
    </citation>
    <scope>NUCLEOTIDE SEQUENCE</scope>
</reference>
<dbReference type="AlphaFoldDB" id="A0A3P6BH94"/>
<protein>
    <recommendedName>
        <fullName evidence="4">S-protein homolog</fullName>
    </recommendedName>
</protein>